<accession>A0A644XBS8</accession>
<dbReference type="EMBL" id="VSSQ01002154">
    <property type="protein sequence ID" value="MPM13666.1"/>
    <property type="molecule type" value="Genomic_DNA"/>
</dbReference>
<organism evidence="1">
    <name type="scientific">bioreactor metagenome</name>
    <dbReference type="NCBI Taxonomy" id="1076179"/>
    <lineage>
        <taxon>unclassified sequences</taxon>
        <taxon>metagenomes</taxon>
        <taxon>ecological metagenomes</taxon>
    </lineage>
</organism>
<evidence type="ECO:0000313" key="1">
    <source>
        <dbReference type="EMBL" id="MPM13666.1"/>
    </source>
</evidence>
<name>A0A644XBS8_9ZZZZ</name>
<gene>
    <name evidence="1" type="ORF">SDC9_60025</name>
</gene>
<sequence length="278" mass="32787">MEINKEIMQQEAKSFLSVLFTLPEVERVQIKDVFISSIDDCKNIMKGLEQCYHDKYSDIDINAYLKLHPNDYNAETPIHKKYFSRLGIKDKIFGIIFQGRINDKEGVRICLKTGIRIDFICICSCDKLAPLLTSEQTSIDEHVIQNRNLSLNWDIEKVDWFWFVAVQALGKLMRKDYLISSHLAHTLIMEVLVAQMVMRDNQYNTNFHRYGYSEKLEYLEVDVIGANEFKVSKDETYNHIVELLYQGIMSYDKMILQLNSDYRSRCEIFLEIWKSYIQ</sequence>
<dbReference type="AlphaFoldDB" id="A0A644XBS8"/>
<comment type="caution">
    <text evidence="1">The sequence shown here is derived from an EMBL/GenBank/DDBJ whole genome shotgun (WGS) entry which is preliminary data.</text>
</comment>
<proteinExistence type="predicted"/>
<reference evidence="1" key="1">
    <citation type="submission" date="2019-08" db="EMBL/GenBank/DDBJ databases">
        <authorList>
            <person name="Kucharzyk K."/>
            <person name="Murdoch R.W."/>
            <person name="Higgins S."/>
            <person name="Loffler F."/>
        </authorList>
    </citation>
    <scope>NUCLEOTIDE SEQUENCE</scope>
</reference>
<protein>
    <submittedName>
        <fullName evidence="1">Uncharacterized protein</fullName>
    </submittedName>
</protein>